<reference evidence="2" key="2">
    <citation type="submission" date="2020-09" db="EMBL/GenBank/DDBJ databases">
        <authorList>
            <person name="Sun Q."/>
            <person name="Kim S."/>
        </authorList>
    </citation>
    <scope>NUCLEOTIDE SEQUENCE</scope>
    <source>
        <strain evidence="2">KCTC 42731</strain>
    </source>
</reference>
<evidence type="ECO:0000256" key="1">
    <source>
        <dbReference type="SAM" id="Phobius"/>
    </source>
</evidence>
<sequence>MKNLAGYWYSFVVLIVVIFALCDAFVDYTYTGWNNAQLIEKIGIPLVFITFVGFWLMMLEDFMTHDDTKPRFVIGLSLFFLHWIAILIYFWAVVHPRKTAKSVL</sequence>
<evidence type="ECO:0000313" key="3">
    <source>
        <dbReference type="Proteomes" id="UP000623842"/>
    </source>
</evidence>
<dbReference type="RefSeq" id="WP_189769673.1">
    <property type="nucleotide sequence ID" value="NZ_BNCK01000004.1"/>
</dbReference>
<organism evidence="2 3">
    <name type="scientific">Thalassotalea marina</name>
    <dbReference type="NCBI Taxonomy" id="1673741"/>
    <lineage>
        <taxon>Bacteria</taxon>
        <taxon>Pseudomonadati</taxon>
        <taxon>Pseudomonadota</taxon>
        <taxon>Gammaproteobacteria</taxon>
        <taxon>Alteromonadales</taxon>
        <taxon>Colwelliaceae</taxon>
        <taxon>Thalassotalea</taxon>
    </lineage>
</organism>
<dbReference type="AlphaFoldDB" id="A0A919BH81"/>
<reference evidence="2" key="1">
    <citation type="journal article" date="2014" name="Int. J. Syst. Evol. Microbiol.">
        <title>Complete genome sequence of Corynebacterium casei LMG S-19264T (=DSM 44701T), isolated from a smear-ripened cheese.</title>
        <authorList>
            <consortium name="US DOE Joint Genome Institute (JGI-PGF)"/>
            <person name="Walter F."/>
            <person name="Albersmeier A."/>
            <person name="Kalinowski J."/>
            <person name="Ruckert C."/>
        </authorList>
    </citation>
    <scope>NUCLEOTIDE SEQUENCE</scope>
    <source>
        <strain evidence="2">KCTC 42731</strain>
    </source>
</reference>
<feature type="transmembrane region" description="Helical" evidence="1">
    <location>
        <begin position="71"/>
        <end position="94"/>
    </location>
</feature>
<name>A0A919BH81_9GAMM</name>
<accession>A0A919BH81</accession>
<dbReference type="EMBL" id="BNCK01000004">
    <property type="protein sequence ID" value="GHF91154.1"/>
    <property type="molecule type" value="Genomic_DNA"/>
</dbReference>
<gene>
    <name evidence="2" type="ORF">GCM10017161_18670</name>
</gene>
<keyword evidence="1" id="KW-0812">Transmembrane</keyword>
<feature type="transmembrane region" description="Helical" evidence="1">
    <location>
        <begin position="6"/>
        <end position="26"/>
    </location>
</feature>
<keyword evidence="1" id="KW-0472">Membrane</keyword>
<protein>
    <submittedName>
        <fullName evidence="2">Uncharacterized protein</fullName>
    </submittedName>
</protein>
<evidence type="ECO:0000313" key="2">
    <source>
        <dbReference type="EMBL" id="GHF91154.1"/>
    </source>
</evidence>
<keyword evidence="3" id="KW-1185">Reference proteome</keyword>
<proteinExistence type="predicted"/>
<keyword evidence="1" id="KW-1133">Transmembrane helix</keyword>
<feature type="transmembrane region" description="Helical" evidence="1">
    <location>
        <begin position="38"/>
        <end position="59"/>
    </location>
</feature>
<dbReference type="Proteomes" id="UP000623842">
    <property type="component" value="Unassembled WGS sequence"/>
</dbReference>
<comment type="caution">
    <text evidence="2">The sequence shown here is derived from an EMBL/GenBank/DDBJ whole genome shotgun (WGS) entry which is preliminary data.</text>
</comment>